<sequence>MTEAEEIRTEHICAAPDVVLLIGEPAEAKLMVSSSTLMGSSRVFTALLGPNFREGQGINITTQPKEISLPHDDPETMSDMCYLLHGTHIDKFLKAVDTPRVLRFAITVDKYGCTEALYDRMCTQWILLANLDAFNSTDMITNGQQMCAAYLLDNPRAFYLSTEHLVSEFAKPYQELLREEWSCHFPASILYHLEAKRSAAQRKIITEFTPDKKKTADYGKCALHFRDAFGWRHWPPNFDEDELACFTAQLRKMQTIEDYYGWQGGGVGELSVELDTMCCGICLVCFKEGKAGPLLKCRDVAHA</sequence>
<accession>A0AAJ0DA90</accession>
<evidence type="ECO:0000313" key="2">
    <source>
        <dbReference type="Proteomes" id="UP001271007"/>
    </source>
</evidence>
<gene>
    <name evidence="1" type="ORF">LTR09_008537</name>
</gene>
<evidence type="ECO:0000313" key="1">
    <source>
        <dbReference type="EMBL" id="KAK3050148.1"/>
    </source>
</evidence>
<name>A0AAJ0DA90_9PEZI</name>
<dbReference type="AlphaFoldDB" id="A0AAJ0DA90"/>
<evidence type="ECO:0008006" key="3">
    <source>
        <dbReference type="Google" id="ProtNLM"/>
    </source>
</evidence>
<proteinExistence type="predicted"/>
<organism evidence="1 2">
    <name type="scientific">Extremus antarcticus</name>
    <dbReference type="NCBI Taxonomy" id="702011"/>
    <lineage>
        <taxon>Eukaryota</taxon>
        <taxon>Fungi</taxon>
        <taxon>Dikarya</taxon>
        <taxon>Ascomycota</taxon>
        <taxon>Pezizomycotina</taxon>
        <taxon>Dothideomycetes</taxon>
        <taxon>Dothideomycetidae</taxon>
        <taxon>Mycosphaerellales</taxon>
        <taxon>Extremaceae</taxon>
        <taxon>Extremus</taxon>
    </lineage>
</organism>
<comment type="caution">
    <text evidence="1">The sequence shown here is derived from an EMBL/GenBank/DDBJ whole genome shotgun (WGS) entry which is preliminary data.</text>
</comment>
<protein>
    <recommendedName>
        <fullName evidence="3">BTB domain-containing protein</fullName>
    </recommendedName>
</protein>
<keyword evidence="2" id="KW-1185">Reference proteome</keyword>
<dbReference type="Proteomes" id="UP001271007">
    <property type="component" value="Unassembled WGS sequence"/>
</dbReference>
<dbReference type="Gene3D" id="3.30.710.10">
    <property type="entry name" value="Potassium Channel Kv1.1, Chain A"/>
    <property type="match status" value="1"/>
</dbReference>
<dbReference type="InterPro" id="IPR011333">
    <property type="entry name" value="SKP1/BTB/POZ_sf"/>
</dbReference>
<dbReference type="EMBL" id="JAWDJX010000034">
    <property type="protein sequence ID" value="KAK3050148.1"/>
    <property type="molecule type" value="Genomic_DNA"/>
</dbReference>
<reference evidence="1" key="1">
    <citation type="submission" date="2023-04" db="EMBL/GenBank/DDBJ databases">
        <title>Black Yeasts Isolated from many extreme environments.</title>
        <authorList>
            <person name="Coleine C."/>
            <person name="Stajich J.E."/>
            <person name="Selbmann L."/>
        </authorList>
    </citation>
    <scope>NUCLEOTIDE SEQUENCE</scope>
    <source>
        <strain evidence="1">CCFEE 5312</strain>
    </source>
</reference>